<dbReference type="GO" id="GO:0004674">
    <property type="term" value="F:protein serine/threonine kinase activity"/>
    <property type="evidence" value="ECO:0007669"/>
    <property type="project" value="UniProtKB-EC"/>
</dbReference>
<accession>A0AAI8YR11</accession>
<evidence type="ECO:0000256" key="8">
    <source>
        <dbReference type="ARBA" id="ARBA00047899"/>
    </source>
</evidence>
<evidence type="ECO:0000313" key="13">
    <source>
        <dbReference type="Proteomes" id="UP001295740"/>
    </source>
</evidence>
<dbReference type="PROSITE" id="PS00109">
    <property type="entry name" value="PROTEIN_KINASE_TYR"/>
    <property type="match status" value="1"/>
</dbReference>
<evidence type="ECO:0000256" key="2">
    <source>
        <dbReference type="ARBA" id="ARBA00011534"/>
    </source>
</evidence>
<evidence type="ECO:0000256" key="10">
    <source>
        <dbReference type="SAM" id="MobiDB-lite"/>
    </source>
</evidence>
<gene>
    <name evidence="12" type="ORF">KHLLAP_LOCUS14812</name>
</gene>
<evidence type="ECO:0000256" key="3">
    <source>
        <dbReference type="ARBA" id="ARBA00012513"/>
    </source>
</evidence>
<dbReference type="InterPro" id="IPR011009">
    <property type="entry name" value="Kinase-like_dom_sf"/>
</dbReference>
<dbReference type="PANTHER" id="PTHR44167">
    <property type="entry name" value="OVARIAN-SPECIFIC SERINE/THREONINE-PROTEIN KINASE LOK-RELATED"/>
    <property type="match status" value="1"/>
</dbReference>
<proteinExistence type="predicted"/>
<dbReference type="InterPro" id="IPR008266">
    <property type="entry name" value="Tyr_kinase_AS"/>
</dbReference>
<dbReference type="SUPFAM" id="SSF56112">
    <property type="entry name" value="Protein kinase-like (PK-like)"/>
    <property type="match status" value="1"/>
</dbReference>
<keyword evidence="13" id="KW-1185">Reference proteome</keyword>
<evidence type="ECO:0000313" key="12">
    <source>
        <dbReference type="EMBL" id="CAJ2514344.1"/>
    </source>
</evidence>
<dbReference type="GO" id="GO:0005737">
    <property type="term" value="C:cytoplasm"/>
    <property type="evidence" value="ECO:0007669"/>
    <property type="project" value="TreeGrafter"/>
</dbReference>
<comment type="subunit">
    <text evidence="2">Component of the EKC/KEOPS complex composed of at least BUD32, CGI121, GON7, KAE1 and PCC1; the whole complex dimerizes.</text>
</comment>
<feature type="region of interest" description="Disordered" evidence="10">
    <location>
        <begin position="514"/>
        <end position="540"/>
    </location>
</feature>
<evidence type="ECO:0000256" key="7">
    <source>
        <dbReference type="ARBA" id="ARBA00033194"/>
    </source>
</evidence>
<comment type="catalytic activity">
    <reaction evidence="8">
        <text>L-threonyl-[protein] + ATP = O-phospho-L-threonyl-[protein] + ADP + H(+)</text>
        <dbReference type="Rhea" id="RHEA:46608"/>
        <dbReference type="Rhea" id="RHEA-COMP:11060"/>
        <dbReference type="Rhea" id="RHEA-COMP:11605"/>
        <dbReference type="ChEBI" id="CHEBI:15378"/>
        <dbReference type="ChEBI" id="CHEBI:30013"/>
        <dbReference type="ChEBI" id="CHEBI:30616"/>
        <dbReference type="ChEBI" id="CHEBI:61977"/>
        <dbReference type="ChEBI" id="CHEBI:456216"/>
        <dbReference type="EC" id="2.7.11.1"/>
    </reaction>
</comment>
<dbReference type="Gene3D" id="3.30.200.20">
    <property type="entry name" value="Phosphorylase Kinase, domain 1"/>
    <property type="match status" value="1"/>
</dbReference>
<evidence type="ECO:0000256" key="5">
    <source>
        <dbReference type="ARBA" id="ARBA00019973"/>
    </source>
</evidence>
<organism evidence="12 13">
    <name type="scientific">Anthostomella pinea</name>
    <dbReference type="NCBI Taxonomy" id="933095"/>
    <lineage>
        <taxon>Eukaryota</taxon>
        <taxon>Fungi</taxon>
        <taxon>Dikarya</taxon>
        <taxon>Ascomycota</taxon>
        <taxon>Pezizomycotina</taxon>
        <taxon>Sordariomycetes</taxon>
        <taxon>Xylariomycetidae</taxon>
        <taxon>Xylariales</taxon>
        <taxon>Xylariaceae</taxon>
        <taxon>Anthostomella</taxon>
    </lineage>
</organism>
<name>A0AAI8YR11_9PEZI</name>
<evidence type="ECO:0000256" key="9">
    <source>
        <dbReference type="ARBA" id="ARBA00048679"/>
    </source>
</evidence>
<dbReference type="Pfam" id="PF00069">
    <property type="entry name" value="Pkinase"/>
    <property type="match status" value="1"/>
</dbReference>
<dbReference type="Gene3D" id="1.10.510.10">
    <property type="entry name" value="Transferase(Phosphotransferase) domain 1"/>
    <property type="match status" value="1"/>
</dbReference>
<protein>
    <recommendedName>
        <fullName evidence="5">EKC/KEOPS complex subunit BUD32</fullName>
        <ecNumber evidence="3">2.7.11.1</ecNumber>
    </recommendedName>
    <alternativeName>
        <fullName evidence="6 7">Atypical Serine/threonine protein kinase BUD32</fullName>
    </alternativeName>
    <alternativeName>
        <fullName evidence="4">EKC/KEOPS complex subunit bud32</fullName>
    </alternativeName>
</protein>
<dbReference type="PANTHER" id="PTHR44167:SF24">
    <property type="entry name" value="SERINE_THREONINE-PROTEIN KINASE CHK2"/>
    <property type="match status" value="1"/>
</dbReference>
<dbReference type="Proteomes" id="UP001295740">
    <property type="component" value="Unassembled WGS sequence"/>
</dbReference>
<dbReference type="GO" id="GO:0005524">
    <property type="term" value="F:ATP binding"/>
    <property type="evidence" value="ECO:0007669"/>
    <property type="project" value="InterPro"/>
</dbReference>
<comment type="catalytic activity">
    <reaction evidence="9">
        <text>L-seryl-[protein] + ATP = O-phospho-L-seryl-[protein] + ADP + H(+)</text>
        <dbReference type="Rhea" id="RHEA:17989"/>
        <dbReference type="Rhea" id="RHEA-COMP:9863"/>
        <dbReference type="Rhea" id="RHEA-COMP:11604"/>
        <dbReference type="ChEBI" id="CHEBI:15378"/>
        <dbReference type="ChEBI" id="CHEBI:29999"/>
        <dbReference type="ChEBI" id="CHEBI:30616"/>
        <dbReference type="ChEBI" id="CHEBI:83421"/>
        <dbReference type="ChEBI" id="CHEBI:456216"/>
        <dbReference type="EC" id="2.7.11.1"/>
    </reaction>
</comment>
<dbReference type="AlphaFoldDB" id="A0AAI8YR11"/>
<comment type="caution">
    <text evidence="12">The sequence shown here is derived from an EMBL/GenBank/DDBJ whole genome shotgun (WGS) entry which is preliminary data.</text>
</comment>
<dbReference type="EC" id="2.7.11.1" evidence="3"/>
<sequence length="540" mass="59848">MDALLSPTRLLTLSPDNDLAQDVVAKCASIIMADSDSHKHHRQFLESIESEANTDAEEIAAVPLGSAIGQIPISGANKERHRFVLDLSQERTGPFRSWVIGRGSSKLKDRNVDILVKASKAILPAPVVALIWVEGQSGAFILKAVSPNCPIQYLSGLGSGGDLTLQRGDQCVLWMKRNRLRFGLRQLDFVLDVAIEHEARYTVNRAQYFSQGDGLLPNVHLDVVPKDEHQRTNNYIIHRKILAAGSFGRISVGVNATNGLPVAIKVAHSKRLADTQDLKNEIRIAGLLSPHPNIVPFLDTWCSHGDSPPCSAYPLDDYYMAMPLAEQSFESFFTSYRDTRLRLKLFQDVTKGLAHIHSRGVMHRDISPKNLLVTLERPGISASSWIALICDFGKAIQATGHHATGIGPIHTVAPEVWNFQPGVPRGQGYQYTSAIDVWSLGYAHLYILRQPKPLEKTDRKRHSMLMQILDDLCTEDHIEHDEKSHVQNLLSMEPGLRPTAQAALAHPMWETSEWPAPPRLSLGSQQSQESDGAILDTEPF</sequence>
<evidence type="ECO:0000259" key="11">
    <source>
        <dbReference type="PROSITE" id="PS50011"/>
    </source>
</evidence>
<evidence type="ECO:0000256" key="6">
    <source>
        <dbReference type="ARBA" id="ARBA00030980"/>
    </source>
</evidence>
<feature type="domain" description="Protein kinase" evidence="11">
    <location>
        <begin position="236"/>
        <end position="509"/>
    </location>
</feature>
<dbReference type="GO" id="GO:0044773">
    <property type="term" value="P:mitotic DNA damage checkpoint signaling"/>
    <property type="evidence" value="ECO:0007669"/>
    <property type="project" value="TreeGrafter"/>
</dbReference>
<comment type="function">
    <text evidence="1">Component of the EKC/KEOPS complex that is required for the formation of a threonylcarbamoyl group on adenosine at position 37 (t(6)A37) in tRNAs that read codons beginning with adenine. The complex is probably involved in the transfer of the threonylcarbamoyl moiety of threonylcarbamoyl-AMP (TC-AMP) to the N6 group of A37. BUD32 has ATPase activity in the context of the EKC/KEOPS complex and likely plays a supporting role to the catalytic subunit KAE1. The EKC/KEOPS complex also promotes both telomere uncapping and telomere elongation. The complex is required for efficient recruitment of transcriptional coactivators.</text>
</comment>
<dbReference type="GO" id="GO:0005634">
    <property type="term" value="C:nucleus"/>
    <property type="evidence" value="ECO:0007669"/>
    <property type="project" value="TreeGrafter"/>
</dbReference>
<evidence type="ECO:0000256" key="1">
    <source>
        <dbReference type="ARBA" id="ARBA00003747"/>
    </source>
</evidence>
<dbReference type="PROSITE" id="PS50011">
    <property type="entry name" value="PROTEIN_KINASE_DOM"/>
    <property type="match status" value="1"/>
</dbReference>
<dbReference type="InterPro" id="IPR000719">
    <property type="entry name" value="Prot_kinase_dom"/>
</dbReference>
<evidence type="ECO:0000256" key="4">
    <source>
        <dbReference type="ARBA" id="ARBA00013948"/>
    </source>
</evidence>
<reference evidence="12" key="1">
    <citation type="submission" date="2023-10" db="EMBL/GenBank/DDBJ databases">
        <authorList>
            <person name="Hackl T."/>
        </authorList>
    </citation>
    <scope>NUCLEOTIDE SEQUENCE</scope>
</reference>
<dbReference type="EMBL" id="CAUWAG010000020">
    <property type="protein sequence ID" value="CAJ2514344.1"/>
    <property type="molecule type" value="Genomic_DNA"/>
</dbReference>